<keyword evidence="3" id="KW-1185">Reference proteome</keyword>
<name>A0A1T4RVJ0_9BACT</name>
<protein>
    <recommendedName>
        <fullName evidence="4">DUF4835 domain-containing protein</fullName>
    </recommendedName>
</protein>
<reference evidence="2 3" key="1">
    <citation type="submission" date="2017-02" db="EMBL/GenBank/DDBJ databases">
        <authorList>
            <person name="Peterson S.W."/>
        </authorList>
    </citation>
    <scope>NUCLEOTIDE SEQUENCE [LARGE SCALE GENOMIC DNA]</scope>
    <source>
        <strain evidence="2 3">DSM 22335</strain>
    </source>
</reference>
<gene>
    <name evidence="2" type="ORF">SAMN04488132_11536</name>
</gene>
<evidence type="ECO:0000313" key="3">
    <source>
        <dbReference type="Proteomes" id="UP000190888"/>
    </source>
</evidence>
<proteinExistence type="predicted"/>
<sequence>MKLYHLLSNIAMRNKIIIAFCCCLLAVARGHAQELQARVTVISSRVSSTVDKKIFTTLQSQLNTLMNTRKWTNDAFRDNEKIECSFILNISSIVETNIYKASLTIQAARPVYNTSYQSAIVNFIDEDLTFKYVEFQPVEFNESRVQGTDAAVANLTAIFAYYANMIIGLDYDSFSPKGGEAAFRKAQNIVTNAPEGRNISGWRVFDGLRNRYWLNENLINTRYNIIHDIIYTYYRSGLDQLYDKESEARIAILQALTQLDAFNKENPNTMILQFFMQGKYQELSGIFKKATADEKAKAIELLSRLDIVNASRYKQDLK</sequence>
<dbReference type="Proteomes" id="UP000190888">
    <property type="component" value="Unassembled WGS sequence"/>
</dbReference>
<evidence type="ECO:0008006" key="4">
    <source>
        <dbReference type="Google" id="ProtNLM"/>
    </source>
</evidence>
<dbReference type="AlphaFoldDB" id="A0A1T4RVJ0"/>
<feature type="signal peptide" evidence="1">
    <location>
        <begin position="1"/>
        <end position="32"/>
    </location>
</feature>
<accession>A0A1T4RVJ0</accession>
<dbReference type="EMBL" id="FUWH01000015">
    <property type="protein sequence ID" value="SKA19965.1"/>
    <property type="molecule type" value="Genomic_DNA"/>
</dbReference>
<organism evidence="2 3">
    <name type="scientific">Sediminibacterium ginsengisoli</name>
    <dbReference type="NCBI Taxonomy" id="413434"/>
    <lineage>
        <taxon>Bacteria</taxon>
        <taxon>Pseudomonadati</taxon>
        <taxon>Bacteroidota</taxon>
        <taxon>Chitinophagia</taxon>
        <taxon>Chitinophagales</taxon>
        <taxon>Chitinophagaceae</taxon>
        <taxon>Sediminibacterium</taxon>
    </lineage>
</organism>
<evidence type="ECO:0000313" key="2">
    <source>
        <dbReference type="EMBL" id="SKA19965.1"/>
    </source>
</evidence>
<dbReference type="Pfam" id="PF16119">
    <property type="entry name" value="DUF4835"/>
    <property type="match status" value="1"/>
</dbReference>
<evidence type="ECO:0000256" key="1">
    <source>
        <dbReference type="SAM" id="SignalP"/>
    </source>
</evidence>
<keyword evidence="1" id="KW-0732">Signal</keyword>
<dbReference type="STRING" id="413434.SAMN04488132_11536"/>
<dbReference type="InterPro" id="IPR032274">
    <property type="entry name" value="DUF4835"/>
</dbReference>
<feature type="chain" id="PRO_5012910861" description="DUF4835 domain-containing protein" evidence="1">
    <location>
        <begin position="33"/>
        <end position="318"/>
    </location>
</feature>